<keyword evidence="3" id="KW-1185">Reference proteome</keyword>
<sequence length="75" mass="7969">MRIAKAVLALAAALLSAAFARLWLSRRALPYGEEGQYFDAALGVTYSEGAVAVYSAAALLAGLATLLLAVWAWRR</sequence>
<accession>A0ABV8RG12</accession>
<feature type="transmembrane region" description="Helical" evidence="1">
    <location>
        <begin position="51"/>
        <end position="73"/>
    </location>
</feature>
<proteinExistence type="predicted"/>
<keyword evidence="1" id="KW-0472">Membrane</keyword>
<comment type="caution">
    <text evidence="2">The sequence shown here is derived from an EMBL/GenBank/DDBJ whole genome shotgun (WGS) entry which is preliminary data.</text>
</comment>
<organism evidence="2 3">
    <name type="scientific">Sphingorhabdus arenilitoris</name>
    <dbReference type="NCBI Taxonomy" id="1490041"/>
    <lineage>
        <taxon>Bacteria</taxon>
        <taxon>Pseudomonadati</taxon>
        <taxon>Pseudomonadota</taxon>
        <taxon>Alphaproteobacteria</taxon>
        <taxon>Sphingomonadales</taxon>
        <taxon>Sphingomonadaceae</taxon>
        <taxon>Sphingorhabdus</taxon>
    </lineage>
</organism>
<dbReference type="EMBL" id="JBHSDH010000011">
    <property type="protein sequence ID" value="MFC4291415.1"/>
    <property type="molecule type" value="Genomic_DNA"/>
</dbReference>
<gene>
    <name evidence="2" type="ORF">ACFOWX_03195</name>
</gene>
<evidence type="ECO:0000313" key="2">
    <source>
        <dbReference type="EMBL" id="MFC4291415.1"/>
    </source>
</evidence>
<evidence type="ECO:0000313" key="3">
    <source>
        <dbReference type="Proteomes" id="UP001595887"/>
    </source>
</evidence>
<name>A0ABV8RG12_9SPHN</name>
<keyword evidence="1" id="KW-1133">Transmembrane helix</keyword>
<dbReference type="Proteomes" id="UP001595887">
    <property type="component" value="Unassembled WGS sequence"/>
</dbReference>
<reference evidence="3" key="1">
    <citation type="journal article" date="2019" name="Int. J. Syst. Evol. Microbiol.">
        <title>The Global Catalogue of Microorganisms (GCM) 10K type strain sequencing project: providing services to taxonomists for standard genome sequencing and annotation.</title>
        <authorList>
            <consortium name="The Broad Institute Genomics Platform"/>
            <consortium name="The Broad Institute Genome Sequencing Center for Infectious Disease"/>
            <person name="Wu L."/>
            <person name="Ma J."/>
        </authorList>
    </citation>
    <scope>NUCLEOTIDE SEQUENCE [LARGE SCALE GENOMIC DNA]</scope>
    <source>
        <strain evidence="3">CECT 8531</strain>
    </source>
</reference>
<evidence type="ECO:0000256" key="1">
    <source>
        <dbReference type="SAM" id="Phobius"/>
    </source>
</evidence>
<keyword evidence="1" id="KW-0812">Transmembrane</keyword>
<protein>
    <submittedName>
        <fullName evidence="2">Uncharacterized protein</fullName>
    </submittedName>
</protein>
<dbReference type="RefSeq" id="WP_381421238.1">
    <property type="nucleotide sequence ID" value="NZ_JBHSDH010000011.1"/>
</dbReference>